<evidence type="ECO:0000313" key="1">
    <source>
        <dbReference type="EMBL" id="MBB5871405.1"/>
    </source>
</evidence>
<dbReference type="RefSeq" id="WP_184839428.1">
    <property type="nucleotide sequence ID" value="NZ_JACHMN010000002.1"/>
</dbReference>
<gene>
    <name evidence="1" type="ORF">F4553_004784</name>
</gene>
<dbReference type="Proteomes" id="UP000587527">
    <property type="component" value="Unassembled WGS sequence"/>
</dbReference>
<dbReference type="AlphaFoldDB" id="A0A841BUP8"/>
<proteinExistence type="predicted"/>
<dbReference type="EMBL" id="JACHMN010000002">
    <property type="protein sequence ID" value="MBB5871405.1"/>
    <property type="molecule type" value="Genomic_DNA"/>
</dbReference>
<accession>A0A841BUP8</accession>
<protein>
    <submittedName>
        <fullName evidence="1">Uncharacterized protein</fullName>
    </submittedName>
</protein>
<reference evidence="1 2" key="1">
    <citation type="submission" date="2020-08" db="EMBL/GenBank/DDBJ databases">
        <title>Sequencing the genomes of 1000 actinobacteria strains.</title>
        <authorList>
            <person name="Klenk H.-P."/>
        </authorList>
    </citation>
    <scope>NUCLEOTIDE SEQUENCE [LARGE SCALE GENOMIC DNA]</scope>
    <source>
        <strain evidence="1 2">DSM 45362</strain>
    </source>
</reference>
<sequence length="155" mass="16629">MENTYYINTHHHGWIASTVYSAWVAGPGTISYTESKTASNSTTFTVTGGGSITALLAQAQYQLSVAFATSTSVTKSWTYAKNVPSGTTKRAVFSHDGEKMTVTKYVENANCTTTPYTDGVSYAVYPGTDPNNYCLSLDTYPATSWQQASGGCSDH</sequence>
<evidence type="ECO:0000313" key="2">
    <source>
        <dbReference type="Proteomes" id="UP000587527"/>
    </source>
</evidence>
<keyword evidence="2" id="KW-1185">Reference proteome</keyword>
<organism evidence="1 2">
    <name type="scientific">Allocatelliglobosispora scoriae</name>
    <dbReference type="NCBI Taxonomy" id="643052"/>
    <lineage>
        <taxon>Bacteria</taxon>
        <taxon>Bacillati</taxon>
        <taxon>Actinomycetota</taxon>
        <taxon>Actinomycetes</taxon>
        <taxon>Micromonosporales</taxon>
        <taxon>Micromonosporaceae</taxon>
        <taxon>Allocatelliglobosispora</taxon>
    </lineage>
</organism>
<name>A0A841BUP8_9ACTN</name>
<comment type="caution">
    <text evidence="1">The sequence shown here is derived from an EMBL/GenBank/DDBJ whole genome shotgun (WGS) entry which is preliminary data.</text>
</comment>